<gene>
    <name evidence="1" type="ORF">F5876DRAFT_44633</name>
</gene>
<name>A0ACC1TWZ2_9AGAR</name>
<organism evidence="1 2">
    <name type="scientific">Lentinula aff. lateritia</name>
    <dbReference type="NCBI Taxonomy" id="2804960"/>
    <lineage>
        <taxon>Eukaryota</taxon>
        <taxon>Fungi</taxon>
        <taxon>Dikarya</taxon>
        <taxon>Basidiomycota</taxon>
        <taxon>Agaricomycotina</taxon>
        <taxon>Agaricomycetes</taxon>
        <taxon>Agaricomycetidae</taxon>
        <taxon>Agaricales</taxon>
        <taxon>Marasmiineae</taxon>
        <taxon>Omphalotaceae</taxon>
        <taxon>Lentinula</taxon>
    </lineage>
</organism>
<protein>
    <submittedName>
        <fullName evidence="1">Uncharacterized protein</fullName>
    </submittedName>
</protein>
<keyword evidence="2" id="KW-1185">Reference proteome</keyword>
<evidence type="ECO:0000313" key="2">
    <source>
        <dbReference type="Proteomes" id="UP001163835"/>
    </source>
</evidence>
<evidence type="ECO:0000313" key="1">
    <source>
        <dbReference type="EMBL" id="KAJ3809092.1"/>
    </source>
</evidence>
<comment type="caution">
    <text evidence="1">The sequence shown here is derived from an EMBL/GenBank/DDBJ whole genome shotgun (WGS) entry which is preliminary data.</text>
</comment>
<dbReference type="EMBL" id="MU795180">
    <property type="protein sequence ID" value="KAJ3809092.1"/>
    <property type="molecule type" value="Genomic_DNA"/>
</dbReference>
<dbReference type="Proteomes" id="UP001163835">
    <property type="component" value="Unassembled WGS sequence"/>
</dbReference>
<sequence>MRCVILSGSRVHYCLSWFQIYRYLRTQILPILQGLKEIRKATGNRFHAVPEAKVHTGNAKTKVRAKGKGNSNPGVVGHSQSASAPTAPIPYTVHLWMPTQKPKVIKDAVASPATTVDIGAEVGVGADWDHLNKRRQRARGEKVKRDLGIASQVRKSERQERKRSAWEVFMLKKEQEKVGSSAAQKVTVDDVDANSKPPQQV</sequence>
<reference evidence="1" key="1">
    <citation type="submission" date="2022-09" db="EMBL/GenBank/DDBJ databases">
        <title>A Global Phylogenomic Analysis of the Shiitake Genus Lentinula.</title>
        <authorList>
            <consortium name="DOE Joint Genome Institute"/>
            <person name="Sierra-Patev S."/>
            <person name="Min B."/>
            <person name="Naranjo-Ortiz M."/>
            <person name="Looney B."/>
            <person name="Konkel Z."/>
            <person name="Slot J.C."/>
            <person name="Sakamoto Y."/>
            <person name="Steenwyk J.L."/>
            <person name="Rokas A."/>
            <person name="Carro J."/>
            <person name="Camarero S."/>
            <person name="Ferreira P."/>
            <person name="Molpeceres G."/>
            <person name="Ruiz-Duenas F.J."/>
            <person name="Serrano A."/>
            <person name="Henrissat B."/>
            <person name="Drula E."/>
            <person name="Hughes K.W."/>
            <person name="Mata J.L."/>
            <person name="Ishikawa N.K."/>
            <person name="Vargas-Isla R."/>
            <person name="Ushijima S."/>
            <person name="Smith C.A."/>
            <person name="Ahrendt S."/>
            <person name="Andreopoulos W."/>
            <person name="He G."/>
            <person name="Labutti K."/>
            <person name="Lipzen A."/>
            <person name="Ng V."/>
            <person name="Riley R."/>
            <person name="Sandor L."/>
            <person name="Barry K."/>
            <person name="Martinez A.T."/>
            <person name="Xiao Y."/>
            <person name="Gibbons J.G."/>
            <person name="Terashima K."/>
            <person name="Grigoriev I.V."/>
            <person name="Hibbett D.S."/>
        </authorList>
    </citation>
    <scope>NUCLEOTIDE SEQUENCE</scope>
    <source>
        <strain evidence="1">TMI1499</strain>
    </source>
</reference>
<proteinExistence type="predicted"/>
<accession>A0ACC1TWZ2</accession>